<keyword evidence="11 15" id="KW-0472">Membrane</keyword>
<gene>
    <name evidence="18" type="ORF">R1flu_020612</name>
</gene>
<accession>A0ABD1ZM07</accession>
<evidence type="ECO:0000256" key="3">
    <source>
        <dbReference type="ARBA" id="ARBA00022679"/>
    </source>
</evidence>
<dbReference type="Proteomes" id="UP001605036">
    <property type="component" value="Unassembled WGS sequence"/>
</dbReference>
<dbReference type="Pfam" id="PF13855">
    <property type="entry name" value="LRR_8"/>
    <property type="match status" value="1"/>
</dbReference>
<feature type="domain" description="Protein kinase" evidence="17">
    <location>
        <begin position="835"/>
        <end position="1110"/>
    </location>
</feature>
<dbReference type="Gene3D" id="3.80.10.10">
    <property type="entry name" value="Ribonuclease Inhibitor"/>
    <property type="match status" value="2"/>
</dbReference>
<feature type="transmembrane region" description="Helical" evidence="15">
    <location>
        <begin position="773"/>
        <end position="796"/>
    </location>
</feature>
<keyword evidence="4 15" id="KW-0812">Transmembrane</keyword>
<feature type="signal peptide" evidence="16">
    <location>
        <begin position="1"/>
        <end position="44"/>
    </location>
</feature>
<feature type="region of interest" description="Disordered" evidence="14">
    <location>
        <begin position="1132"/>
        <end position="1154"/>
    </location>
</feature>
<keyword evidence="10 15" id="KW-1133">Transmembrane helix</keyword>
<evidence type="ECO:0000256" key="16">
    <source>
        <dbReference type="SAM" id="SignalP"/>
    </source>
</evidence>
<evidence type="ECO:0000256" key="10">
    <source>
        <dbReference type="ARBA" id="ARBA00022989"/>
    </source>
</evidence>
<dbReference type="FunFam" id="3.80.10.10:FF:000041">
    <property type="entry name" value="LRR receptor-like serine/threonine-protein kinase ERECTA"/>
    <property type="match status" value="1"/>
</dbReference>
<evidence type="ECO:0000256" key="15">
    <source>
        <dbReference type="SAM" id="Phobius"/>
    </source>
</evidence>
<keyword evidence="3" id="KW-0808">Transferase</keyword>
<keyword evidence="7 13" id="KW-0547">Nucleotide-binding</keyword>
<proteinExistence type="predicted"/>
<dbReference type="InterPro" id="IPR017441">
    <property type="entry name" value="Protein_kinase_ATP_BS"/>
</dbReference>
<evidence type="ECO:0000256" key="1">
    <source>
        <dbReference type="ARBA" id="ARBA00004167"/>
    </source>
</evidence>
<feature type="binding site" evidence="13">
    <location>
        <position position="863"/>
    </location>
    <ligand>
        <name>ATP</name>
        <dbReference type="ChEBI" id="CHEBI:30616"/>
    </ligand>
</feature>
<evidence type="ECO:0000313" key="19">
    <source>
        <dbReference type="Proteomes" id="UP001605036"/>
    </source>
</evidence>
<evidence type="ECO:0000256" key="13">
    <source>
        <dbReference type="PROSITE-ProRule" id="PRU10141"/>
    </source>
</evidence>
<dbReference type="EMBL" id="JBHFFA010000001">
    <property type="protein sequence ID" value="KAL2652484.1"/>
    <property type="molecule type" value="Genomic_DNA"/>
</dbReference>
<feature type="compositionally biased region" description="Basic and acidic residues" evidence="14">
    <location>
        <begin position="1138"/>
        <end position="1147"/>
    </location>
</feature>
<dbReference type="GO" id="GO:0016020">
    <property type="term" value="C:membrane"/>
    <property type="evidence" value="ECO:0007669"/>
    <property type="project" value="UniProtKB-SubCell"/>
</dbReference>
<keyword evidence="12" id="KW-0325">Glycoprotein</keyword>
<dbReference type="AlphaFoldDB" id="A0ABD1ZM07"/>
<dbReference type="InterPro" id="IPR024788">
    <property type="entry name" value="Malectin-like_Carb-bd_dom"/>
</dbReference>
<dbReference type="SUPFAM" id="SSF52058">
    <property type="entry name" value="L domain-like"/>
    <property type="match status" value="1"/>
</dbReference>
<dbReference type="Gene3D" id="1.10.510.10">
    <property type="entry name" value="Transferase(Phosphotransferase) domain 1"/>
    <property type="match status" value="1"/>
</dbReference>
<feature type="chain" id="PRO_5044873552" description="Protein kinase domain-containing protein" evidence="16">
    <location>
        <begin position="45"/>
        <end position="1154"/>
    </location>
</feature>
<evidence type="ECO:0000256" key="2">
    <source>
        <dbReference type="ARBA" id="ARBA00022614"/>
    </source>
</evidence>
<evidence type="ECO:0000256" key="4">
    <source>
        <dbReference type="ARBA" id="ARBA00022692"/>
    </source>
</evidence>
<dbReference type="InterPro" id="IPR011009">
    <property type="entry name" value="Kinase-like_dom_sf"/>
</dbReference>
<name>A0ABD1ZM07_9MARC</name>
<dbReference type="FunFam" id="3.30.200.20:FF:000178">
    <property type="entry name" value="serine/threonine-protein kinase PBS1-like"/>
    <property type="match status" value="1"/>
</dbReference>
<keyword evidence="19" id="KW-1185">Reference proteome</keyword>
<evidence type="ECO:0000256" key="6">
    <source>
        <dbReference type="ARBA" id="ARBA00022737"/>
    </source>
</evidence>
<dbReference type="SUPFAM" id="SSF56112">
    <property type="entry name" value="Protein kinase-like (PK-like)"/>
    <property type="match status" value="1"/>
</dbReference>
<dbReference type="Gene3D" id="3.30.200.20">
    <property type="entry name" value="Phosphorylase Kinase, domain 1"/>
    <property type="match status" value="1"/>
</dbReference>
<dbReference type="PROSITE" id="PS00108">
    <property type="entry name" value="PROTEIN_KINASE_ST"/>
    <property type="match status" value="1"/>
</dbReference>
<keyword evidence="5 16" id="KW-0732">Signal</keyword>
<dbReference type="Pfam" id="PF00560">
    <property type="entry name" value="LRR_1"/>
    <property type="match status" value="3"/>
</dbReference>
<dbReference type="PROSITE" id="PS50011">
    <property type="entry name" value="PROTEIN_KINASE_DOM"/>
    <property type="match status" value="1"/>
</dbReference>
<dbReference type="Pfam" id="PF12819">
    <property type="entry name" value="Malectin_like"/>
    <property type="match status" value="1"/>
</dbReference>
<keyword evidence="8" id="KW-0418">Kinase</keyword>
<dbReference type="InterPro" id="IPR001611">
    <property type="entry name" value="Leu-rich_rpt"/>
</dbReference>
<dbReference type="SMART" id="SM00220">
    <property type="entry name" value="S_TKc"/>
    <property type="match status" value="1"/>
</dbReference>
<keyword evidence="2" id="KW-0433">Leucine-rich repeat</keyword>
<evidence type="ECO:0000313" key="18">
    <source>
        <dbReference type="EMBL" id="KAL2652484.1"/>
    </source>
</evidence>
<evidence type="ECO:0000256" key="14">
    <source>
        <dbReference type="SAM" id="MobiDB-lite"/>
    </source>
</evidence>
<dbReference type="PRINTS" id="PR00019">
    <property type="entry name" value="LEURICHRPT"/>
</dbReference>
<organism evidence="18 19">
    <name type="scientific">Riccia fluitans</name>
    <dbReference type="NCBI Taxonomy" id="41844"/>
    <lineage>
        <taxon>Eukaryota</taxon>
        <taxon>Viridiplantae</taxon>
        <taxon>Streptophyta</taxon>
        <taxon>Embryophyta</taxon>
        <taxon>Marchantiophyta</taxon>
        <taxon>Marchantiopsida</taxon>
        <taxon>Marchantiidae</taxon>
        <taxon>Marchantiales</taxon>
        <taxon>Ricciaceae</taxon>
        <taxon>Riccia</taxon>
    </lineage>
</organism>
<evidence type="ECO:0000256" key="5">
    <source>
        <dbReference type="ARBA" id="ARBA00022729"/>
    </source>
</evidence>
<evidence type="ECO:0000256" key="7">
    <source>
        <dbReference type="ARBA" id="ARBA00022741"/>
    </source>
</evidence>
<protein>
    <recommendedName>
        <fullName evidence="17">Protein kinase domain-containing protein</fullName>
    </recommendedName>
</protein>
<reference evidence="18 19" key="1">
    <citation type="submission" date="2024-09" db="EMBL/GenBank/DDBJ databases">
        <title>Chromosome-scale assembly of Riccia fluitans.</title>
        <authorList>
            <person name="Paukszto L."/>
            <person name="Sawicki J."/>
            <person name="Karawczyk K."/>
            <person name="Piernik-Szablinska J."/>
            <person name="Szczecinska M."/>
            <person name="Mazdziarz M."/>
        </authorList>
    </citation>
    <scope>NUCLEOTIDE SEQUENCE [LARGE SCALE GENOMIC DNA]</scope>
    <source>
        <strain evidence="18">Rf_01</strain>
        <tissue evidence="18">Aerial parts of the thallus</tissue>
    </source>
</reference>
<dbReference type="GO" id="GO:0005524">
    <property type="term" value="F:ATP binding"/>
    <property type="evidence" value="ECO:0007669"/>
    <property type="project" value="UniProtKB-UniRule"/>
</dbReference>
<dbReference type="Pfam" id="PF00069">
    <property type="entry name" value="Pkinase"/>
    <property type="match status" value="1"/>
</dbReference>
<comment type="subcellular location">
    <subcellularLocation>
        <location evidence="1">Membrane</location>
        <topology evidence="1">Single-pass membrane protein</topology>
    </subcellularLocation>
</comment>
<evidence type="ECO:0000256" key="11">
    <source>
        <dbReference type="ARBA" id="ARBA00023136"/>
    </source>
</evidence>
<comment type="caution">
    <text evidence="18">The sequence shown here is derived from an EMBL/GenBank/DDBJ whole genome shotgun (WGS) entry which is preliminary data.</text>
</comment>
<evidence type="ECO:0000256" key="12">
    <source>
        <dbReference type="ARBA" id="ARBA00023180"/>
    </source>
</evidence>
<dbReference type="InterPro" id="IPR000719">
    <property type="entry name" value="Prot_kinase_dom"/>
</dbReference>
<dbReference type="InterPro" id="IPR032675">
    <property type="entry name" value="LRR_dom_sf"/>
</dbReference>
<dbReference type="PROSITE" id="PS00107">
    <property type="entry name" value="PROTEIN_KINASE_ATP"/>
    <property type="match status" value="1"/>
</dbReference>
<dbReference type="GO" id="GO:0016301">
    <property type="term" value="F:kinase activity"/>
    <property type="evidence" value="ECO:0007669"/>
    <property type="project" value="UniProtKB-KW"/>
</dbReference>
<keyword evidence="9 13" id="KW-0067">ATP-binding</keyword>
<evidence type="ECO:0000259" key="17">
    <source>
        <dbReference type="PROSITE" id="PS50011"/>
    </source>
</evidence>
<sequence>MIMMEDLQPCEHDPSAPTRFRQLKNLSIVLELFVLNLLLSNVSSESPQGFVSIDCGGIGGVDPVTGLDWTGDWERLEAPGELEREGVTINATHEHYPIAAAPVIDNLKQLTTATIFFPGNINRVPRSKFCYNLPVDFTVENASRSYLLRATFPSRNLTTTARDENRKPILLNAYSTRFYFTVDSTYVATIDLLEKIPQIVELIISALDDHVLVCLVPLEDRSSMPVISALELRPFAVTMYSRVYDLINQGNGRTVQTTYLWLLGRMNLGGDPTLPSLRYPQDPFDRLWFPPDINIWHLGSGYSSVKNTTVLDLSRLQLPDLQPPEAVMSTAWEGNVTFATNLSVPGAQEPANYYFSFLLYDVNPTRNRTRFVDIFYDEGNGFELAYPDEEVTDRKINQIWSKSMSFIGDSVTVTVRPNRSSMLPGMINAVELYGEFSALRKRTVEDDARAVLNFSRNFASQLDEAGDPCLPIAWAWLVCSIELPPRVTQINLTSKGFGGELPLDFGGLSRLTVLDLSNNSFSGPLPNSFANLSAMRELNLERNELSGEFPTFAANSWQNLETLSLSQNRFNGSLSSLIRALDDTISHLNLSSNSFSGSIPLEINNLTNLQDLDLSGNQLSGELRLDLPRLQNLQMLNMDSNNLEGRVPDISWGNSSLEVVSLNQNNFTDMNLATWYQCVLDGKISGQGSRPRGIRLVGNRIQNITILRDLERNMPHPTVFTFPFILLDGNPFCNNVRSKKSDATYVESWLCRRSEYEQVPDPRTYGTNSDRKLWIIISVVLSGVLIPVICLTLFVLRRMMRRTGELQQIQEALAKEHVKPPFFRYDELKTATHGFSKNTILGKGGFGTVYRAELQDGSVVAVKQLKPTEQNMADFLKEMVNITGIKHRNLIQLKGCCVREKQRMLVYEYAENKSLAEALWDPEKHFVLSWQQRLKICLDIARGLTYLHEELQPRMVHRDIKPQNILLDKDFNAKIADFGLVRPATSEDTQVTFNIGGTRGYCSPEYISEGLVSDKLDVYSFGVVVLEIVSGRRCLDFKQAENEIFLRHLALRFYEDGKLLELVDPELMGNYDEDEALLLLHTALACSQLDTKRRPTMSQVMSILMKHTEVAIDIVNEMKSQKPDLHFILEDDTTTHQTRKENDDSEARSFLSLS</sequence>
<dbReference type="FunFam" id="1.10.510.10:FF:000384">
    <property type="entry name" value="G-type lectin S-receptor-like serine/threonine-protein kinase"/>
    <property type="match status" value="1"/>
</dbReference>
<evidence type="ECO:0000256" key="8">
    <source>
        <dbReference type="ARBA" id="ARBA00022777"/>
    </source>
</evidence>
<dbReference type="PANTHER" id="PTHR45631:SF68">
    <property type="entry name" value="REPEAT FAMILY PROTEIN, PUTATIVE, EXPRESSED-RELATED"/>
    <property type="match status" value="1"/>
</dbReference>
<keyword evidence="6" id="KW-0677">Repeat</keyword>
<dbReference type="PANTHER" id="PTHR45631">
    <property type="entry name" value="OS07G0107800 PROTEIN-RELATED"/>
    <property type="match status" value="1"/>
</dbReference>
<evidence type="ECO:0000256" key="9">
    <source>
        <dbReference type="ARBA" id="ARBA00022840"/>
    </source>
</evidence>
<dbReference type="InterPro" id="IPR008271">
    <property type="entry name" value="Ser/Thr_kinase_AS"/>
</dbReference>